<dbReference type="HOGENOM" id="CLU_112930_0_0_9"/>
<dbReference type="KEGG" id="drm:Dred_3240"/>
<keyword evidence="1" id="KW-1133">Transmembrane helix</keyword>
<accession>A4J415</accession>
<sequence length="204" mass="24251">MGILSCEVIIIMQLIFDSKTTPKQYYQCGYEYSFPKPHTCLHPDCKIPVPPRPHGYYIRNVITLGFNGRILIRRYYCKYCGHTFSYLPSFCLPYFQYSLVTIFLALLWHYLNLIPLLKVLTSRLQWQRQHLQFYRRRFKANLKFIKAVLRQMMPQVILPKEDDIKKEARKVLIIVKTGFGQIQAFSTRFFTQSNNTFMASRKLA</sequence>
<evidence type="ECO:0000313" key="5">
    <source>
        <dbReference type="EMBL" id="ABO51742.1"/>
    </source>
</evidence>
<evidence type="ECO:0000313" key="3">
    <source>
        <dbReference type="EMBL" id="ABO49818.1"/>
    </source>
</evidence>
<evidence type="ECO:0000313" key="4">
    <source>
        <dbReference type="EMBL" id="ABO50768.1"/>
    </source>
</evidence>
<dbReference type="Proteomes" id="UP000001556">
    <property type="component" value="Chromosome"/>
</dbReference>
<keyword evidence="1" id="KW-0812">Transmembrane</keyword>
<evidence type="ECO:0000259" key="2">
    <source>
        <dbReference type="Pfam" id="PF20020"/>
    </source>
</evidence>
<dbReference type="eggNOG" id="COG3677">
    <property type="taxonomic scope" value="Bacteria"/>
</dbReference>
<dbReference type="Pfam" id="PF20020">
    <property type="entry name" value="DUF6431"/>
    <property type="match status" value="1"/>
</dbReference>
<dbReference type="InterPro" id="IPR045536">
    <property type="entry name" value="DUF6431"/>
</dbReference>
<dbReference type="KEGG" id="drm:Dred_1284"/>
<dbReference type="KEGG" id="drm:Dred_2256"/>
<proteinExistence type="predicted"/>
<reference evidence="3 6" key="1">
    <citation type="submission" date="2007-03" db="EMBL/GenBank/DDBJ databases">
        <title>Complete sequence of Desulfotomaculum reducens MI-1.</title>
        <authorList>
            <consortium name="US DOE Joint Genome Institute"/>
            <person name="Copeland A."/>
            <person name="Lucas S."/>
            <person name="Lapidus A."/>
            <person name="Barry K."/>
            <person name="Detter J.C."/>
            <person name="Glavina del Rio T."/>
            <person name="Hammon N."/>
            <person name="Israni S."/>
            <person name="Dalin E."/>
            <person name="Tice H."/>
            <person name="Pitluck S."/>
            <person name="Sims D."/>
            <person name="Brettin T."/>
            <person name="Bruce D."/>
            <person name="Han C."/>
            <person name="Tapia R."/>
            <person name="Schmutz J."/>
            <person name="Larimer F."/>
            <person name="Land M."/>
            <person name="Hauser L."/>
            <person name="Kyrpides N."/>
            <person name="Kim E."/>
            <person name="Tebo B.M."/>
            <person name="Richardson P."/>
        </authorList>
    </citation>
    <scope>NUCLEOTIDE SEQUENCE [LARGE SCALE GENOMIC DNA]</scope>
    <source>
        <strain evidence="3 6">MI-1</strain>
    </source>
</reference>
<dbReference type="EMBL" id="CP000612">
    <property type="protein sequence ID" value="ABO51742.1"/>
    <property type="molecule type" value="Genomic_DNA"/>
</dbReference>
<evidence type="ECO:0000256" key="1">
    <source>
        <dbReference type="SAM" id="Phobius"/>
    </source>
</evidence>
<dbReference type="STRING" id="349161.Dred_1284"/>
<keyword evidence="6" id="KW-1185">Reference proteome</keyword>
<organism evidence="3 6">
    <name type="scientific">Desulforamulus reducens (strain ATCC BAA-1160 / DSM 100696 / MI-1)</name>
    <name type="common">Desulfotomaculum reducens</name>
    <dbReference type="NCBI Taxonomy" id="349161"/>
    <lineage>
        <taxon>Bacteria</taxon>
        <taxon>Bacillati</taxon>
        <taxon>Bacillota</taxon>
        <taxon>Clostridia</taxon>
        <taxon>Eubacteriales</taxon>
        <taxon>Peptococcaceae</taxon>
        <taxon>Desulforamulus</taxon>
    </lineage>
</organism>
<feature type="domain" description="DUF6431" evidence="2">
    <location>
        <begin position="53"/>
        <end position="102"/>
    </location>
</feature>
<dbReference type="EMBL" id="CP000612">
    <property type="protein sequence ID" value="ABO50768.1"/>
    <property type="molecule type" value="Genomic_DNA"/>
</dbReference>
<evidence type="ECO:0000313" key="6">
    <source>
        <dbReference type="Proteomes" id="UP000001556"/>
    </source>
</evidence>
<keyword evidence="1" id="KW-0472">Membrane</keyword>
<feature type="transmembrane region" description="Helical" evidence="1">
    <location>
        <begin position="94"/>
        <end position="117"/>
    </location>
</feature>
<dbReference type="OrthoDB" id="2867419at2"/>
<dbReference type="EMBL" id="CP000612">
    <property type="protein sequence ID" value="ABO49818.1"/>
    <property type="molecule type" value="Genomic_DNA"/>
</dbReference>
<name>A4J415_DESRM</name>
<protein>
    <recommendedName>
        <fullName evidence="2">DUF6431 domain-containing protein</fullName>
    </recommendedName>
</protein>
<gene>
    <name evidence="3" type="ordered locus">Dred_1284</name>
    <name evidence="4" type="ordered locus">Dred_2256</name>
    <name evidence="5" type="ordered locus">Dred_3240</name>
</gene>
<dbReference type="AlphaFoldDB" id="A4J415"/>